<dbReference type="Proteomes" id="UP000239415">
    <property type="component" value="Unassembled WGS sequence"/>
</dbReference>
<gene>
    <name evidence="1" type="ORF">CLV67_113211</name>
</gene>
<evidence type="ECO:0000313" key="2">
    <source>
        <dbReference type="Proteomes" id="UP000239415"/>
    </source>
</evidence>
<dbReference type="AlphaFoldDB" id="A0A2T0K5Y6"/>
<comment type="caution">
    <text evidence="1">The sequence shown here is derived from an EMBL/GenBank/DDBJ whole genome shotgun (WGS) entry which is preliminary data.</text>
</comment>
<accession>A0A2T0K5Y6</accession>
<protein>
    <submittedName>
        <fullName evidence="1">Uncharacterized protein</fullName>
    </submittedName>
</protein>
<proteinExistence type="predicted"/>
<sequence length="153" mass="16734">MFTQPEAAAAELLDRIRARFEDGAGRFEGRIDWEIYEGWDDGDGLWRIIVLPEAPVWSETAGATVRPVVFVGVGFNAVAHNRDGLRPAVPRFEDQPAGFPPITLVDLKGTDAAYWVGVVMNILGGRDPRLFGNGWVGFDVTLPDEAPWVAVVG</sequence>
<dbReference type="OrthoDB" id="3301970at2"/>
<reference evidence="1 2" key="1">
    <citation type="submission" date="2018-03" db="EMBL/GenBank/DDBJ databases">
        <title>Genomic Encyclopedia of Archaeal and Bacterial Type Strains, Phase II (KMG-II): from individual species to whole genera.</title>
        <authorList>
            <person name="Goeker M."/>
        </authorList>
    </citation>
    <scope>NUCLEOTIDE SEQUENCE [LARGE SCALE GENOMIC DNA]</scope>
    <source>
        <strain evidence="1 2">DSM 43146</strain>
    </source>
</reference>
<evidence type="ECO:0000313" key="1">
    <source>
        <dbReference type="EMBL" id="PRX18377.1"/>
    </source>
</evidence>
<dbReference type="RefSeq" id="WP_106324095.1">
    <property type="nucleotide sequence ID" value="NZ_BOMO01000102.1"/>
</dbReference>
<dbReference type="EMBL" id="PVMZ01000013">
    <property type="protein sequence ID" value="PRX18377.1"/>
    <property type="molecule type" value="Genomic_DNA"/>
</dbReference>
<organism evidence="1 2">
    <name type="scientific">Actinoplanes italicus</name>
    <dbReference type="NCBI Taxonomy" id="113567"/>
    <lineage>
        <taxon>Bacteria</taxon>
        <taxon>Bacillati</taxon>
        <taxon>Actinomycetota</taxon>
        <taxon>Actinomycetes</taxon>
        <taxon>Micromonosporales</taxon>
        <taxon>Micromonosporaceae</taxon>
        <taxon>Actinoplanes</taxon>
    </lineage>
</organism>
<name>A0A2T0K5Y6_9ACTN</name>
<keyword evidence="2" id="KW-1185">Reference proteome</keyword>